<accession>A0ABU6KIA8</accession>
<evidence type="ECO:0000256" key="9">
    <source>
        <dbReference type="HAMAP-Rule" id="MF_00125"/>
    </source>
</evidence>
<comment type="caution">
    <text evidence="11">The sequence shown here is derived from an EMBL/GenBank/DDBJ whole genome shotgun (WGS) entry which is preliminary data.</text>
</comment>
<keyword evidence="11" id="KW-0328">Glycosyltransferase</keyword>
<dbReference type="NCBIfam" id="TIGR00443">
    <property type="entry name" value="hisZ_biosyn_reg"/>
    <property type="match status" value="1"/>
</dbReference>
<organism evidence="11 12">
    <name type="scientific">Virgibacillus tibetensis</name>
    <dbReference type="NCBI Taxonomy" id="3042313"/>
    <lineage>
        <taxon>Bacteria</taxon>
        <taxon>Bacillati</taxon>
        <taxon>Bacillota</taxon>
        <taxon>Bacilli</taxon>
        <taxon>Bacillales</taxon>
        <taxon>Bacillaceae</taxon>
        <taxon>Virgibacillus</taxon>
    </lineage>
</organism>
<dbReference type="GO" id="GO:0016757">
    <property type="term" value="F:glycosyltransferase activity"/>
    <property type="evidence" value="ECO:0007669"/>
    <property type="project" value="UniProtKB-KW"/>
</dbReference>
<keyword evidence="11" id="KW-0808">Transferase</keyword>
<dbReference type="Pfam" id="PF13393">
    <property type="entry name" value="tRNA-synt_His"/>
    <property type="match status" value="1"/>
</dbReference>
<dbReference type="InterPro" id="IPR004517">
    <property type="entry name" value="HisZ"/>
</dbReference>
<dbReference type="Proteomes" id="UP001335737">
    <property type="component" value="Unassembled WGS sequence"/>
</dbReference>
<dbReference type="EMBL" id="JARZFX010000007">
    <property type="protein sequence ID" value="MEC5424620.1"/>
    <property type="molecule type" value="Genomic_DNA"/>
</dbReference>
<keyword evidence="5 9" id="KW-0963">Cytoplasm</keyword>
<evidence type="ECO:0000313" key="12">
    <source>
        <dbReference type="Proteomes" id="UP001335737"/>
    </source>
</evidence>
<evidence type="ECO:0000259" key="10">
    <source>
        <dbReference type="Pfam" id="PF13393"/>
    </source>
</evidence>
<evidence type="ECO:0000256" key="3">
    <source>
        <dbReference type="ARBA" id="ARBA00005539"/>
    </source>
</evidence>
<dbReference type="HAMAP" id="MF_00125">
    <property type="entry name" value="HisZ"/>
    <property type="match status" value="1"/>
</dbReference>
<dbReference type="PANTHER" id="PTHR43707:SF6">
    <property type="entry name" value="ATP PHOSPHORIBOSYLTRANSFERASE REGULATORY SUBUNIT"/>
    <property type="match status" value="1"/>
</dbReference>
<reference evidence="11 12" key="1">
    <citation type="journal article" date="2024" name="Int. J. Syst. Evol. Microbiol.">
        <title>Virgibacillus tibetensis sp. nov., isolated from salt lake on the Tibetan Plateau of China.</title>
        <authorList>
            <person name="Phurbu D."/>
            <person name="Liu Z.-X."/>
            <person name="Wang R."/>
            <person name="Zheng Y.-Y."/>
            <person name="Liu H.-C."/>
            <person name="Zhou Y.-G."/>
            <person name="Yu Y.-J."/>
            <person name="Li A.-H."/>
        </authorList>
    </citation>
    <scope>NUCLEOTIDE SEQUENCE [LARGE SCALE GENOMIC DNA]</scope>
    <source>
        <strain evidence="11 12">C22-A2</strain>
    </source>
</reference>
<evidence type="ECO:0000256" key="5">
    <source>
        <dbReference type="ARBA" id="ARBA00022490"/>
    </source>
</evidence>
<dbReference type="Gene3D" id="3.30.930.10">
    <property type="entry name" value="Bira Bifunctional Protein, Domain 2"/>
    <property type="match status" value="1"/>
</dbReference>
<evidence type="ECO:0000256" key="1">
    <source>
        <dbReference type="ARBA" id="ARBA00004496"/>
    </source>
</evidence>
<keyword evidence="7 9" id="KW-0368">Histidine biosynthesis</keyword>
<comment type="function">
    <text evidence="8 9">Required for the first step of histidine biosynthesis. May allow the feedback regulation of ATP phosphoribosyltransferase activity by histidine.</text>
</comment>
<sequence length="416" mass="47053">MKPFIGDSNNNNSVRDFQIREELISKLKNRFTTYGYKQIRTSTFEYYDLYSSITGTVNPDDMIKVVDSTGKVLVLRPDVTIPITRMAASNKQSASDKSRYFYVLDVFRQSYEKNTQKESTQAGIEYLGNNSAEIDAEVIMLAIHTLKDIGFSNFKIEIGHAGFFKELITQAALSSSELAHLQTLIQSKNTAEIDPFLAELSIPESLRAAISVIPMMYGDPKLVIEQAKMNCMNENMQSKLQNLIDVFEVLKDYGADDSIVFNLGLINNMNYYSDIIFQGFIEQVGKPVLMGGRYDNLSKQYGTPLPAVGFAFEVDLMLDALLQQGLSTEEDMQVDIIIYYVKQKQRDALETAYILRDRGYQVLTFSTDSHNQNSVSAVWTIRYETNQELLSSATSNQLLSDSHELLRLFPGTKEDL</sequence>
<dbReference type="CDD" id="cd00773">
    <property type="entry name" value="HisRS-like_core"/>
    <property type="match status" value="1"/>
</dbReference>
<comment type="pathway">
    <text evidence="2 9">Amino-acid biosynthesis; L-histidine biosynthesis; L-histidine from 5-phospho-alpha-D-ribose 1-diphosphate: step 1/9.</text>
</comment>
<name>A0ABU6KIA8_9BACI</name>
<comment type="miscellaneous">
    <text evidence="9">This function is generally fulfilled by the C-terminal part of HisG, which is missing in some bacteria such as this one.</text>
</comment>
<comment type="subcellular location">
    <subcellularLocation>
        <location evidence="1 9">Cytoplasm</location>
    </subcellularLocation>
</comment>
<dbReference type="InterPro" id="IPR041715">
    <property type="entry name" value="HisRS-like_core"/>
</dbReference>
<proteinExistence type="inferred from homology"/>
<dbReference type="RefSeq" id="WP_327608187.1">
    <property type="nucleotide sequence ID" value="NZ_JARZFX010000007.1"/>
</dbReference>
<comment type="similarity">
    <text evidence="3 9">Belongs to the class-II aminoacyl-tRNA synthetase family. HisZ subfamily.</text>
</comment>
<evidence type="ECO:0000313" key="11">
    <source>
        <dbReference type="EMBL" id="MEC5424620.1"/>
    </source>
</evidence>
<gene>
    <name evidence="9 11" type="primary">hisZ</name>
    <name evidence="11" type="ORF">QGM71_14055</name>
</gene>
<evidence type="ECO:0000256" key="4">
    <source>
        <dbReference type="ARBA" id="ARBA00020397"/>
    </source>
</evidence>
<dbReference type="PIRSF" id="PIRSF001549">
    <property type="entry name" value="His-tRNA_synth"/>
    <property type="match status" value="1"/>
</dbReference>
<dbReference type="PANTHER" id="PTHR43707">
    <property type="entry name" value="HISTIDYL-TRNA SYNTHETASE"/>
    <property type="match status" value="1"/>
</dbReference>
<evidence type="ECO:0000256" key="2">
    <source>
        <dbReference type="ARBA" id="ARBA00004667"/>
    </source>
</evidence>
<dbReference type="InterPro" id="IPR045864">
    <property type="entry name" value="aa-tRNA-synth_II/BPL/LPL"/>
</dbReference>
<feature type="domain" description="Class II Histidinyl-tRNA synthetase (HisRS)-like catalytic core" evidence="10">
    <location>
        <begin position="16"/>
        <end position="315"/>
    </location>
</feature>
<protein>
    <recommendedName>
        <fullName evidence="4 9">ATP phosphoribosyltransferase regulatory subunit</fullName>
    </recommendedName>
</protein>
<keyword evidence="6 9" id="KW-0028">Amino-acid biosynthesis</keyword>
<keyword evidence="12" id="KW-1185">Reference proteome</keyword>
<evidence type="ECO:0000256" key="7">
    <source>
        <dbReference type="ARBA" id="ARBA00023102"/>
    </source>
</evidence>
<dbReference type="SUPFAM" id="SSF55681">
    <property type="entry name" value="Class II aaRS and biotin synthetases"/>
    <property type="match status" value="1"/>
</dbReference>
<evidence type="ECO:0000256" key="8">
    <source>
        <dbReference type="ARBA" id="ARBA00025246"/>
    </source>
</evidence>
<dbReference type="InterPro" id="IPR004516">
    <property type="entry name" value="HisRS/HisZ"/>
</dbReference>
<evidence type="ECO:0000256" key="6">
    <source>
        <dbReference type="ARBA" id="ARBA00022605"/>
    </source>
</evidence>
<comment type="subunit">
    <text evidence="9">Heteromultimer composed of HisG and HisZ subunits.</text>
</comment>